<proteinExistence type="predicted"/>
<evidence type="ECO:0000313" key="3">
    <source>
        <dbReference type="EMBL" id="QHT61584.1"/>
    </source>
</evidence>
<evidence type="ECO:0000313" key="4">
    <source>
        <dbReference type="Proteomes" id="UP000476064"/>
    </source>
</evidence>
<feature type="transmembrane region" description="Helical" evidence="2">
    <location>
        <begin position="220"/>
        <end position="243"/>
    </location>
</feature>
<name>A0A6C0G2N2_9BACL</name>
<evidence type="ECO:0000256" key="1">
    <source>
        <dbReference type="SAM" id="MobiDB-lite"/>
    </source>
</evidence>
<reference evidence="3 4" key="1">
    <citation type="submission" date="2020-01" db="EMBL/GenBank/DDBJ databases">
        <title>Paenibacillus sp. nov., isolated from tomato rhizosphere.</title>
        <authorList>
            <person name="Weon H.-Y."/>
            <person name="Lee S.A."/>
        </authorList>
    </citation>
    <scope>NUCLEOTIDE SEQUENCE [LARGE SCALE GENOMIC DNA]</scope>
    <source>
        <strain evidence="3 4">12200R-189</strain>
    </source>
</reference>
<dbReference type="SUPFAM" id="SSF55961">
    <property type="entry name" value="Bet v1-like"/>
    <property type="match status" value="1"/>
</dbReference>
<gene>
    <name evidence="3" type="ORF">GXP70_17485</name>
</gene>
<protein>
    <recommendedName>
        <fullName evidence="5">DoxX-like family protein</fullName>
    </recommendedName>
</protein>
<dbReference type="InterPro" id="IPR025695">
    <property type="entry name" value="DoxX-like"/>
</dbReference>
<dbReference type="KEGG" id="plyc:GXP70_17485"/>
<feature type="compositionally biased region" description="Basic and acidic residues" evidence="1">
    <location>
        <begin position="136"/>
        <end position="146"/>
    </location>
</feature>
<dbReference type="Pfam" id="PF13781">
    <property type="entry name" value="DoxX_3"/>
    <property type="match status" value="1"/>
</dbReference>
<dbReference type="RefSeq" id="WP_162358023.1">
    <property type="nucleotide sequence ID" value="NZ_CP048209.1"/>
</dbReference>
<feature type="compositionally biased region" description="Low complexity" evidence="1">
    <location>
        <begin position="118"/>
        <end position="132"/>
    </location>
</feature>
<feature type="transmembrane region" description="Helical" evidence="2">
    <location>
        <begin position="321"/>
        <end position="339"/>
    </location>
</feature>
<evidence type="ECO:0000256" key="2">
    <source>
        <dbReference type="SAM" id="Phobius"/>
    </source>
</evidence>
<keyword evidence="2" id="KW-1133">Transmembrane helix</keyword>
<dbReference type="Proteomes" id="UP000476064">
    <property type="component" value="Chromosome"/>
</dbReference>
<keyword evidence="2" id="KW-0472">Membrane</keyword>
<organism evidence="3 4">
    <name type="scientific">Paenibacillus lycopersici</name>
    <dbReference type="NCBI Taxonomy" id="2704462"/>
    <lineage>
        <taxon>Bacteria</taxon>
        <taxon>Bacillati</taxon>
        <taxon>Bacillota</taxon>
        <taxon>Bacilli</taxon>
        <taxon>Bacillales</taxon>
        <taxon>Paenibacillaceae</taxon>
        <taxon>Paenibacillus</taxon>
    </lineage>
</organism>
<evidence type="ECO:0008006" key="5">
    <source>
        <dbReference type="Google" id="ProtNLM"/>
    </source>
</evidence>
<sequence>MMDGRKPIYVETTIRADMEALWAHTQRPELHRQWDLRFSDIAYLPRTSSEAPQGFTYSTRIGFGLRIAGTGETRSRIASKRNARLSTLVFGSRQPWSLIRTGAGYWKYTEAGESGSRETPGQPEQSGQPEQPGKSEQAEQAEKPEQPGRSGQPEQSGGAGREIRFATQYDYRTRFGWTGAAFDRWLFRPLFGWVTAWSFDALRIWLEDGIPPRMLVRQALIHYGCAAALALLWIGQGLLPKLLFPGHGELALMQEVGWIPDRWAPLLVKLLGAAEAGIGIASLPLHRSRPVLLLQMLLLAAMALAAAAASPGLLATPYNPAALALGMIALCFAVLHTRLDLPQARRCRRTPNRSYGGR</sequence>
<feature type="transmembrane region" description="Helical" evidence="2">
    <location>
        <begin position="292"/>
        <end position="315"/>
    </location>
</feature>
<accession>A0A6C0G2N2</accession>
<keyword evidence="4" id="KW-1185">Reference proteome</keyword>
<dbReference type="EMBL" id="CP048209">
    <property type="protein sequence ID" value="QHT61584.1"/>
    <property type="molecule type" value="Genomic_DNA"/>
</dbReference>
<feature type="region of interest" description="Disordered" evidence="1">
    <location>
        <begin position="111"/>
        <end position="159"/>
    </location>
</feature>
<feature type="transmembrane region" description="Helical" evidence="2">
    <location>
        <begin position="263"/>
        <end position="285"/>
    </location>
</feature>
<keyword evidence="2" id="KW-0812">Transmembrane</keyword>
<dbReference type="AlphaFoldDB" id="A0A6C0G2N2"/>